<organism evidence="2 3">
    <name type="scientific">Candidatus Pseudothioglobus singularis PS1</name>
    <dbReference type="NCBI Taxonomy" id="1125411"/>
    <lineage>
        <taxon>Bacteria</taxon>
        <taxon>Pseudomonadati</taxon>
        <taxon>Pseudomonadota</taxon>
        <taxon>Gammaproteobacteria</taxon>
        <taxon>Candidatus Pseudothioglobaceae</taxon>
        <taxon>Candidatus Pseudothioglobus</taxon>
    </lineage>
</organism>
<name>A0A0M4M1L1_9GAMM</name>
<dbReference type="OrthoDB" id="9913444at2"/>
<keyword evidence="1" id="KW-0732">Signal</keyword>
<reference evidence="2 3" key="1">
    <citation type="journal article" date="2015" name="Genome Announc.">
        <title>Genome Sequence of 'Candidatus Thioglobus singularis' Strain PS1, a Mixotroph from the SUP05 Clade of Marine Gammaproteobacteria.</title>
        <authorList>
            <person name="Marshall K.T."/>
            <person name="Morris R.M."/>
        </authorList>
    </citation>
    <scope>NUCLEOTIDE SEQUENCE [LARGE SCALE GENOMIC DNA]</scope>
    <source>
        <strain evidence="2 3">PS1</strain>
    </source>
</reference>
<dbReference type="EMBL" id="CP006911">
    <property type="protein sequence ID" value="ALE02612.1"/>
    <property type="molecule type" value="Genomic_DNA"/>
</dbReference>
<dbReference type="AlphaFoldDB" id="A0A0M4M1L1"/>
<accession>A0A0M4M1L1</accession>
<protein>
    <submittedName>
        <fullName evidence="2">Uncharacterized protein</fullName>
    </submittedName>
</protein>
<keyword evidence="3" id="KW-1185">Reference proteome</keyword>
<evidence type="ECO:0000313" key="2">
    <source>
        <dbReference type="EMBL" id="ALE02612.1"/>
    </source>
</evidence>
<proteinExistence type="predicted"/>
<evidence type="ECO:0000313" key="3">
    <source>
        <dbReference type="Proteomes" id="UP000068905"/>
    </source>
</evidence>
<sequence>MKNFFLIILLSLAPLSVLSEVGDLYYCEMTQAVEIKEGKLINYIPQKFKFRIIKSDLIEFGQEANYFSGLELKVLEFASNGEEFYGENFEYSYGSFYFADVFRRPSAGINKLTATMLSAECAVVDDYSV</sequence>
<dbReference type="KEGG" id="tsn:W908_01105"/>
<dbReference type="RefSeq" id="WP_053819605.1">
    <property type="nucleotide sequence ID" value="NZ_CP006911.1"/>
</dbReference>
<gene>
    <name evidence="2" type="ORF">W908_01105</name>
</gene>
<dbReference type="STRING" id="1125411.W908_01105"/>
<feature type="signal peptide" evidence="1">
    <location>
        <begin position="1"/>
        <end position="19"/>
    </location>
</feature>
<feature type="chain" id="PRO_5005798037" evidence="1">
    <location>
        <begin position="20"/>
        <end position="129"/>
    </location>
</feature>
<evidence type="ECO:0000256" key="1">
    <source>
        <dbReference type="SAM" id="SignalP"/>
    </source>
</evidence>
<dbReference type="Proteomes" id="UP000068905">
    <property type="component" value="Chromosome"/>
</dbReference>